<dbReference type="InterPro" id="IPR036366">
    <property type="entry name" value="PGBDSf"/>
</dbReference>
<dbReference type="InterPro" id="IPR002477">
    <property type="entry name" value="Peptidoglycan-bd-like"/>
</dbReference>
<dbReference type="Gene3D" id="1.10.101.10">
    <property type="entry name" value="PGBD-like superfamily/PGBD"/>
    <property type="match status" value="1"/>
</dbReference>
<name>A0A8J7WJC6_9RHOB</name>
<evidence type="ECO:0000313" key="3">
    <source>
        <dbReference type="Proteomes" id="UP000681356"/>
    </source>
</evidence>
<dbReference type="Proteomes" id="UP000681356">
    <property type="component" value="Unassembled WGS sequence"/>
</dbReference>
<keyword evidence="3" id="KW-1185">Reference proteome</keyword>
<accession>A0A8J7WJC6</accession>
<dbReference type="EMBL" id="JAGTUU010000009">
    <property type="protein sequence ID" value="MBS0126296.1"/>
    <property type="molecule type" value="Genomic_DNA"/>
</dbReference>
<evidence type="ECO:0000313" key="2">
    <source>
        <dbReference type="EMBL" id="MBS0126296.1"/>
    </source>
</evidence>
<feature type="domain" description="Peptidoglycan binding-like" evidence="1">
    <location>
        <begin position="221"/>
        <end position="274"/>
    </location>
</feature>
<sequence>MPVPRTLRAVIVSLTPAIPAAAEIGPGDVVTGPVAEALFDCLLAGTKDSQLSCFEAPGVPQGARDLARGLVAAQGAAGVLSAFHEVGRIDLAEVIFPTFANTNDQFVLVNGPDGLLMATDLNFTREPPATRGTGAILARFPQAFETGRVFVPAVRALPGGGQRFVLTDIAADGCRACQPVAVSQRYPDFTEGRLLGIRDLGWQPWTDEPVEVAINRMRTGEIAAFQGALNVQGYDAGPVDGVAGPQTRAALAAFKADHCLPANAQMTPRLVDALGLVGPGYPRPPCESGPATGVTLPFADGVYATDPRLCPPVDPAVAMAFGDRAYTRVAETRAGNWVWGESACMIRAAVPLAGDLRLEFDCLSEGIEERRAVILQAVDAAGFSYLGERFAACPARVD</sequence>
<gene>
    <name evidence="2" type="ORF">KB874_19620</name>
</gene>
<dbReference type="Pfam" id="PF01471">
    <property type="entry name" value="PG_binding_1"/>
    <property type="match status" value="1"/>
</dbReference>
<reference evidence="2" key="1">
    <citation type="submission" date="2021-04" db="EMBL/GenBank/DDBJ databases">
        <authorList>
            <person name="Yoon J."/>
        </authorList>
    </citation>
    <scope>NUCLEOTIDE SEQUENCE</scope>
    <source>
        <strain evidence="2">KMU-90</strain>
    </source>
</reference>
<dbReference type="RefSeq" id="WP_212538264.1">
    <property type="nucleotide sequence ID" value="NZ_JAGTUU010000009.1"/>
</dbReference>
<dbReference type="AlphaFoldDB" id="A0A8J7WJC6"/>
<comment type="caution">
    <text evidence="2">The sequence shown here is derived from an EMBL/GenBank/DDBJ whole genome shotgun (WGS) entry which is preliminary data.</text>
</comment>
<dbReference type="SUPFAM" id="SSF47090">
    <property type="entry name" value="PGBD-like"/>
    <property type="match status" value="1"/>
</dbReference>
<dbReference type="InterPro" id="IPR036365">
    <property type="entry name" value="PGBD-like_sf"/>
</dbReference>
<organism evidence="2 3">
    <name type="scientific">Thetidibacter halocola</name>
    <dbReference type="NCBI Taxonomy" id="2827239"/>
    <lineage>
        <taxon>Bacteria</taxon>
        <taxon>Pseudomonadati</taxon>
        <taxon>Pseudomonadota</taxon>
        <taxon>Alphaproteobacteria</taxon>
        <taxon>Rhodobacterales</taxon>
        <taxon>Roseobacteraceae</taxon>
        <taxon>Thetidibacter</taxon>
    </lineage>
</organism>
<evidence type="ECO:0000259" key="1">
    <source>
        <dbReference type="Pfam" id="PF01471"/>
    </source>
</evidence>
<protein>
    <submittedName>
        <fullName evidence="2">Peptidoglycan-binding protein</fullName>
    </submittedName>
</protein>
<proteinExistence type="predicted"/>